<proteinExistence type="predicted"/>
<dbReference type="EMBL" id="HBUE01220464">
    <property type="protein sequence ID" value="CAG6539377.1"/>
    <property type="molecule type" value="Transcribed_RNA"/>
</dbReference>
<protein>
    <submittedName>
        <fullName evidence="1">(northern house mosquito) hypothetical protein</fullName>
    </submittedName>
</protein>
<accession>A0A8D8MSK1</accession>
<evidence type="ECO:0000313" key="1">
    <source>
        <dbReference type="EMBL" id="CAG6539377.1"/>
    </source>
</evidence>
<dbReference type="EMBL" id="HBUE01327077">
    <property type="protein sequence ID" value="CAG6591406.1"/>
    <property type="molecule type" value="Transcribed_RNA"/>
</dbReference>
<organism evidence="1">
    <name type="scientific">Culex pipiens</name>
    <name type="common">House mosquito</name>
    <dbReference type="NCBI Taxonomy" id="7175"/>
    <lineage>
        <taxon>Eukaryota</taxon>
        <taxon>Metazoa</taxon>
        <taxon>Ecdysozoa</taxon>
        <taxon>Arthropoda</taxon>
        <taxon>Hexapoda</taxon>
        <taxon>Insecta</taxon>
        <taxon>Pterygota</taxon>
        <taxon>Neoptera</taxon>
        <taxon>Endopterygota</taxon>
        <taxon>Diptera</taxon>
        <taxon>Nematocera</taxon>
        <taxon>Culicoidea</taxon>
        <taxon>Culicidae</taxon>
        <taxon>Culicinae</taxon>
        <taxon>Culicini</taxon>
        <taxon>Culex</taxon>
        <taxon>Culex</taxon>
    </lineage>
</organism>
<reference evidence="1" key="1">
    <citation type="submission" date="2021-05" db="EMBL/GenBank/DDBJ databases">
        <authorList>
            <person name="Alioto T."/>
            <person name="Alioto T."/>
            <person name="Gomez Garrido J."/>
        </authorList>
    </citation>
    <scope>NUCLEOTIDE SEQUENCE</scope>
</reference>
<sequence length="115" mass="12423">MFPADWFPRRIEAGSNFLTVVVTLANPKSSARSKKAIATKLTLPWSGSTFANIPVRSLAPHVPFRGSSHSIDRLYPAVTCLSKNHFWATVPESTQAGSTPATGNFPGVHLNFTGK</sequence>
<dbReference type="AlphaFoldDB" id="A0A8D8MSK1"/>
<dbReference type="EMBL" id="HBUE01327080">
    <property type="protein sequence ID" value="CAG6591407.1"/>
    <property type="molecule type" value="Transcribed_RNA"/>
</dbReference>
<dbReference type="EMBL" id="HBUE01220467">
    <property type="protein sequence ID" value="CAG6539378.1"/>
    <property type="molecule type" value="Transcribed_RNA"/>
</dbReference>
<name>A0A8D8MSK1_CULPI</name>